<reference evidence="13 15" key="2">
    <citation type="submission" date="2019-07" db="EMBL/GenBank/DDBJ databases">
        <title>Genomic Encyclopedia of Archaeal and Bacterial Type Strains, Phase II (KMG-II): from individual species to whole genera.</title>
        <authorList>
            <person name="Goeker M."/>
        </authorList>
    </citation>
    <scope>NUCLEOTIDE SEQUENCE [LARGE SCALE GENOMIC DNA]</scope>
    <source>
        <strain evidence="13 15">DSM 3754</strain>
    </source>
</reference>
<dbReference type="EMBL" id="VRYN01000008">
    <property type="protein sequence ID" value="TYO74996.1"/>
    <property type="molecule type" value="Genomic_DNA"/>
</dbReference>
<dbReference type="SUPFAM" id="SSF52540">
    <property type="entry name" value="P-loop containing nucleoside triphosphate hydrolases"/>
    <property type="match status" value="1"/>
</dbReference>
<keyword evidence="6" id="KW-0067">ATP-binding</keyword>
<evidence type="ECO:0000256" key="1">
    <source>
        <dbReference type="ARBA" id="ARBA00004496"/>
    </source>
</evidence>
<dbReference type="Pfam" id="PF07728">
    <property type="entry name" value="AAA_5"/>
    <property type="match status" value="1"/>
</dbReference>
<dbReference type="Proteomes" id="UP000323075">
    <property type="component" value="Unassembled WGS sequence"/>
</dbReference>
<dbReference type="InterPro" id="IPR011704">
    <property type="entry name" value="ATPase_dyneun-rel_AAA"/>
</dbReference>
<dbReference type="EMBL" id="CP038632">
    <property type="protein sequence ID" value="QCC46025.1"/>
    <property type="molecule type" value="Genomic_DNA"/>
</dbReference>
<dbReference type="GO" id="GO:0031412">
    <property type="term" value="P:gas vesicle organization"/>
    <property type="evidence" value="ECO:0007669"/>
    <property type="project" value="InterPro"/>
</dbReference>
<dbReference type="GeneID" id="89343668"/>
<feature type="region of interest" description="Disordered" evidence="10">
    <location>
        <begin position="1"/>
        <end position="55"/>
    </location>
</feature>
<dbReference type="SMR" id="A0A4D6GWE2"/>
<name>A0A4D6GWE2_HALS9</name>
<dbReference type="GO" id="GO:0005737">
    <property type="term" value="C:cytoplasm"/>
    <property type="evidence" value="ECO:0007669"/>
    <property type="project" value="UniProtKB-SubCell"/>
</dbReference>
<dbReference type="GeneID" id="68695201"/>
<evidence type="ECO:0000313" key="13">
    <source>
        <dbReference type="EMBL" id="TYO74996.1"/>
    </source>
</evidence>
<keyword evidence="7" id="KW-0304">Gas vesicle</keyword>
<reference evidence="12 14" key="1">
    <citation type="journal article" date="2019" name="Microbiol. Resour. Announc.">
        <title>The Genome Sequence of the Halobacterium salinarum Type Strain Is Closely Related to That of Laboratory Strains NRC-1 and R1.</title>
        <authorList>
            <person name="Pfeiffer F."/>
            <person name="Marchfelder A."/>
            <person name="Habermann B."/>
            <person name="Dyall-Smith M.L."/>
        </authorList>
    </citation>
    <scope>NUCLEOTIDE SEQUENCE [LARGE SCALE GENOMIC DNA]</scope>
    <source>
        <strain evidence="12">91-R6</strain>
        <strain evidence="14">ATCC 33171 / DSM 3754 / JCM 8978 / NBRC 102687 / NCIMB 764 / 91-R6</strain>
        <plasmid evidence="14">phsal1</plasmid>
    </source>
</reference>
<dbReference type="PANTHER" id="PTHR42759:SF1">
    <property type="entry name" value="MAGNESIUM-CHELATASE SUBUNIT CHLD"/>
    <property type="match status" value="1"/>
</dbReference>
<feature type="compositionally biased region" description="Basic and acidic residues" evidence="10">
    <location>
        <begin position="18"/>
        <end position="52"/>
    </location>
</feature>
<dbReference type="NCBIfam" id="TIGR02640">
    <property type="entry name" value="gas_vesic_GvpN"/>
    <property type="match status" value="1"/>
</dbReference>
<dbReference type="Proteomes" id="UP000296216">
    <property type="component" value="Plasmid pHSAL1"/>
</dbReference>
<dbReference type="GO" id="GO:0016887">
    <property type="term" value="F:ATP hydrolysis activity"/>
    <property type="evidence" value="ECO:0007669"/>
    <property type="project" value="InterPro"/>
</dbReference>
<keyword evidence="4" id="KW-0547">Nucleotide-binding</keyword>
<evidence type="ECO:0000256" key="10">
    <source>
        <dbReference type="SAM" id="MobiDB-lite"/>
    </source>
</evidence>
<dbReference type="InterPro" id="IPR013462">
    <property type="entry name" value="Gas-vesicle_GvpN"/>
</dbReference>
<keyword evidence="3" id="KW-0963">Cytoplasm</keyword>
<evidence type="ECO:0000313" key="15">
    <source>
        <dbReference type="Proteomes" id="UP000323075"/>
    </source>
</evidence>
<evidence type="ECO:0000259" key="11">
    <source>
        <dbReference type="SMART" id="SM00382"/>
    </source>
</evidence>
<sequence>MTDTSRNRKVRGSKIRSSRSDKRQSRGSEDKELKRLADARDTDSEQAGDRVGDAFIPDEQSFIETDAVARVTDRMRRWLSVDRPVHLIGPTGCGKTAVAMHVARTRDRPVVWVNGDADLTTSDLVGEYAETERISEHDQFIHNVVKRKDIVRDRWVDNPLTLAVQEGATLVYNEFSRTKPVANNVLLSVFEEGVLELPGKRGASRYVDVHPAFRTILTSNSVEYAGVHEPQDALLDRLVGLHMDFYDAETETAIVRAHVEAADVPVAAIVGMMRELRERLEITVGTRAAIMAAEGLTAADDPDADTVVDVCTDVLASKVSQRSDVEALRDVIEETLADRGVTLS</sequence>
<dbReference type="PANTHER" id="PTHR42759">
    <property type="entry name" value="MOXR FAMILY PROTEIN"/>
    <property type="match status" value="1"/>
</dbReference>
<comment type="similarity">
    <text evidence="2">Belongs to the CbbQ/NirQ/NorQ/GpvN family.</text>
</comment>
<dbReference type="SMART" id="SM00382">
    <property type="entry name" value="AAA"/>
    <property type="match status" value="1"/>
</dbReference>
<dbReference type="RefSeq" id="WP_010904110.1">
    <property type="nucleotide sequence ID" value="NZ_VRYN01000008.1"/>
</dbReference>
<reference evidence="12" key="3">
    <citation type="journal article" name="MicrobiologyOpen">
        <title>Whole-genome comparison between the type strain of Halobacterium salinarum (DSM 3754(T)) and the laboratory strains R1 and NRC-1.</title>
        <authorList>
            <person name="Pfeiffer F."/>
            <person name="Losensky G."/>
            <person name="Marchfelder A."/>
            <person name="Habermann B."/>
            <person name="Dyall-Smith M."/>
        </authorList>
    </citation>
    <scope>NUCLEOTIDE SEQUENCE</scope>
    <source>
        <strain evidence="12">91-R6</strain>
    </source>
</reference>
<geneLocation type="plasmid" evidence="12">
    <name>pHSAL1</name>
</geneLocation>
<dbReference type="Gene3D" id="3.40.50.300">
    <property type="entry name" value="P-loop containing nucleotide triphosphate hydrolases"/>
    <property type="match status" value="1"/>
</dbReference>
<dbReference type="AlphaFoldDB" id="A0A4D6GWE2"/>
<evidence type="ECO:0000256" key="9">
    <source>
        <dbReference type="ARBA" id="ARBA00049360"/>
    </source>
</evidence>
<evidence type="ECO:0000256" key="5">
    <source>
        <dbReference type="ARBA" id="ARBA00022801"/>
    </source>
</evidence>
<feature type="domain" description="AAA+ ATPase" evidence="11">
    <location>
        <begin position="81"/>
        <end position="249"/>
    </location>
</feature>
<geneLocation type="plasmid" evidence="14">
    <name>phsal1</name>
</geneLocation>
<evidence type="ECO:0000313" key="14">
    <source>
        <dbReference type="Proteomes" id="UP000296216"/>
    </source>
</evidence>
<dbReference type="InterPro" id="IPR027417">
    <property type="entry name" value="P-loop_NTPase"/>
</dbReference>
<evidence type="ECO:0000256" key="6">
    <source>
        <dbReference type="ARBA" id="ARBA00022840"/>
    </source>
</evidence>
<evidence type="ECO:0000256" key="4">
    <source>
        <dbReference type="ARBA" id="ARBA00022741"/>
    </source>
</evidence>
<dbReference type="GO" id="GO:0031411">
    <property type="term" value="C:gas vesicle"/>
    <property type="evidence" value="ECO:0007669"/>
    <property type="project" value="UniProtKB-SubCell"/>
</dbReference>
<evidence type="ECO:0000313" key="12">
    <source>
        <dbReference type="EMBL" id="QCC46025.1"/>
    </source>
</evidence>
<gene>
    <name evidence="12" type="primary">gvpN</name>
    <name evidence="13" type="ORF">APQ99_02126</name>
    <name evidence="12" type="ORF">HBSAL_12225</name>
</gene>
<dbReference type="GO" id="GO:0005524">
    <property type="term" value="F:ATP binding"/>
    <property type="evidence" value="ECO:0007669"/>
    <property type="project" value="UniProtKB-KW"/>
</dbReference>
<dbReference type="InterPro" id="IPR050764">
    <property type="entry name" value="CbbQ/NirQ/NorQ/GpvN"/>
</dbReference>
<proteinExistence type="inferred from homology"/>
<evidence type="ECO:0000256" key="2">
    <source>
        <dbReference type="ARBA" id="ARBA00009417"/>
    </source>
</evidence>
<protein>
    <submittedName>
        <fullName evidence="13">Gas vesicle protein GvpN</fullName>
    </submittedName>
    <submittedName>
        <fullName evidence="12">Gas-vesicle operon protein GvpN</fullName>
    </submittedName>
</protein>
<comment type="catalytic activity">
    <reaction evidence="9">
        <text>ATP + H2O = ADP + phosphate + H(+)</text>
        <dbReference type="Rhea" id="RHEA:13065"/>
        <dbReference type="ChEBI" id="CHEBI:15377"/>
        <dbReference type="ChEBI" id="CHEBI:15378"/>
        <dbReference type="ChEBI" id="CHEBI:30616"/>
        <dbReference type="ChEBI" id="CHEBI:43474"/>
        <dbReference type="ChEBI" id="CHEBI:456216"/>
    </reaction>
</comment>
<accession>A0A4D6GWE2</accession>
<organism evidence="12 14">
    <name type="scientific">Halobacterium salinarum (strain ATCC 33171 / DSM 3754 / JCM 8978 / NBRC 102687 / NCIMB 764 / 91-R6)</name>
    <dbReference type="NCBI Taxonomy" id="2597657"/>
    <lineage>
        <taxon>Archaea</taxon>
        <taxon>Methanobacteriati</taxon>
        <taxon>Methanobacteriota</taxon>
        <taxon>Stenosarchaea group</taxon>
        <taxon>Halobacteria</taxon>
        <taxon>Halobacteriales</taxon>
        <taxon>Halobacteriaceae</taxon>
        <taxon>Halobacterium</taxon>
    </lineage>
</organism>
<evidence type="ECO:0000256" key="7">
    <source>
        <dbReference type="ARBA" id="ARBA00022987"/>
    </source>
</evidence>
<feature type="compositionally biased region" description="Basic residues" evidence="10">
    <location>
        <begin position="7"/>
        <end position="17"/>
    </location>
</feature>
<evidence type="ECO:0000256" key="3">
    <source>
        <dbReference type="ARBA" id="ARBA00022490"/>
    </source>
</evidence>
<keyword evidence="12" id="KW-0614">Plasmid</keyword>
<comment type="subcellular location">
    <subcellularLocation>
        <location evidence="1">Cytoplasm</location>
    </subcellularLocation>
    <subcellularLocation>
        <location evidence="8">Gas vesicle</location>
    </subcellularLocation>
</comment>
<dbReference type="CDD" id="cd00009">
    <property type="entry name" value="AAA"/>
    <property type="match status" value="1"/>
</dbReference>
<keyword evidence="5" id="KW-0378">Hydrolase</keyword>
<evidence type="ECO:0000256" key="8">
    <source>
        <dbReference type="ARBA" id="ARBA00035108"/>
    </source>
</evidence>
<dbReference type="InterPro" id="IPR003593">
    <property type="entry name" value="AAA+_ATPase"/>
</dbReference>